<keyword evidence="5" id="KW-1185">Reference proteome</keyword>
<accession>A0A852YSI2</accession>
<comment type="similarity">
    <text evidence="1">Belongs to the SIS family. PHI subfamily.</text>
</comment>
<evidence type="ECO:0000256" key="2">
    <source>
        <dbReference type="SAM" id="MobiDB-lite"/>
    </source>
</evidence>
<dbReference type="PANTHER" id="PTHR43443:SF1">
    <property type="entry name" value="3-HEXULOSE-6-PHOSPHATE ISOMERASE"/>
    <property type="match status" value="1"/>
</dbReference>
<proteinExistence type="inferred from homology"/>
<dbReference type="GO" id="GO:0097367">
    <property type="term" value="F:carbohydrate derivative binding"/>
    <property type="evidence" value="ECO:0007669"/>
    <property type="project" value="InterPro"/>
</dbReference>
<dbReference type="GO" id="GO:1901135">
    <property type="term" value="P:carbohydrate derivative metabolic process"/>
    <property type="evidence" value="ECO:0007669"/>
    <property type="project" value="InterPro"/>
</dbReference>
<evidence type="ECO:0000313" key="5">
    <source>
        <dbReference type="Proteomes" id="UP000548304"/>
    </source>
</evidence>
<dbReference type="PANTHER" id="PTHR43443">
    <property type="entry name" value="3-HEXULOSE-6-PHOSPHATE ISOMERASE"/>
    <property type="match status" value="1"/>
</dbReference>
<sequence>MVDKNSAVVASGPPAAPERDTPFGAARGVVLGEINMVAGRVREREAVGLQEEILRADRVFLLGMGRSKLVADAFAMRLVHLGLNAHVAADMTTPSTGKGDLLVACSGSGETPVVVTLTDEAVSAGTRVAVVTAEPRSRLGQRAHHLVRLDCGGGDTDSEQFVGTLFEQACLVFFDCLVLVLEQTLGVASEEMFARHTNLE</sequence>
<dbReference type="Pfam" id="PF01380">
    <property type="entry name" value="SIS"/>
    <property type="match status" value="1"/>
</dbReference>
<dbReference type="InterPro" id="IPR017552">
    <property type="entry name" value="PHI/rmpB"/>
</dbReference>
<dbReference type="Gene3D" id="3.40.50.10490">
    <property type="entry name" value="Glucose-6-phosphate isomerase like protein, domain 1"/>
    <property type="match status" value="1"/>
</dbReference>
<reference evidence="4 5" key="1">
    <citation type="submission" date="2020-07" db="EMBL/GenBank/DDBJ databases">
        <title>Genomic Encyclopedia of Type Strains, Phase III (KMG-III): the genomes of soil and plant-associated and newly described type strains.</title>
        <authorList>
            <person name="Whitman W."/>
        </authorList>
    </citation>
    <scope>NUCLEOTIDE SEQUENCE [LARGE SCALE GENOMIC DNA]</scope>
    <source>
        <strain evidence="4 5">CECT 8576</strain>
    </source>
</reference>
<comment type="caution">
    <text evidence="4">The sequence shown here is derived from an EMBL/GenBank/DDBJ whole genome shotgun (WGS) entry which is preliminary data.</text>
</comment>
<protein>
    <submittedName>
        <fullName evidence="4">6-phospho-3-hexuloisomerase</fullName>
        <ecNumber evidence="4">5.3.1.27</ecNumber>
    </submittedName>
</protein>
<dbReference type="RefSeq" id="WP_179534160.1">
    <property type="nucleotide sequence ID" value="NZ_JACBYW010000001.1"/>
</dbReference>
<dbReference type="AlphaFoldDB" id="A0A852YSI2"/>
<evidence type="ECO:0000259" key="3">
    <source>
        <dbReference type="PROSITE" id="PS51464"/>
    </source>
</evidence>
<dbReference type="CDD" id="cd05005">
    <property type="entry name" value="SIS_PHI"/>
    <property type="match status" value="1"/>
</dbReference>
<feature type="region of interest" description="Disordered" evidence="2">
    <location>
        <begin position="1"/>
        <end position="21"/>
    </location>
</feature>
<dbReference type="EMBL" id="JACBYW010000001">
    <property type="protein sequence ID" value="NYH77671.1"/>
    <property type="molecule type" value="Genomic_DNA"/>
</dbReference>
<gene>
    <name evidence="4" type="ORF">FHR84_000985</name>
</gene>
<name>A0A852YSI2_9ACTN</name>
<evidence type="ECO:0000256" key="1">
    <source>
        <dbReference type="ARBA" id="ARBA00009235"/>
    </source>
</evidence>
<organism evidence="4 5">
    <name type="scientific">Actinopolyspora biskrensis</name>
    <dbReference type="NCBI Taxonomy" id="1470178"/>
    <lineage>
        <taxon>Bacteria</taxon>
        <taxon>Bacillati</taxon>
        <taxon>Actinomycetota</taxon>
        <taxon>Actinomycetes</taxon>
        <taxon>Actinopolysporales</taxon>
        <taxon>Actinopolysporaceae</taxon>
        <taxon>Actinopolyspora</taxon>
    </lineage>
</organism>
<dbReference type="SUPFAM" id="SSF53697">
    <property type="entry name" value="SIS domain"/>
    <property type="match status" value="1"/>
</dbReference>
<dbReference type="NCBIfam" id="TIGR03127">
    <property type="entry name" value="RuMP_HxlB"/>
    <property type="match status" value="1"/>
</dbReference>
<keyword evidence="4" id="KW-0413">Isomerase</keyword>
<feature type="domain" description="SIS" evidence="3">
    <location>
        <begin position="49"/>
        <end position="187"/>
    </location>
</feature>
<evidence type="ECO:0000313" key="4">
    <source>
        <dbReference type="EMBL" id="NYH77671.1"/>
    </source>
</evidence>
<dbReference type="GO" id="GO:0043800">
    <property type="term" value="F:6-phospho-3-hexuloisomerase activity"/>
    <property type="evidence" value="ECO:0007669"/>
    <property type="project" value="UniProtKB-EC"/>
</dbReference>
<dbReference type="InterPro" id="IPR001347">
    <property type="entry name" value="SIS_dom"/>
</dbReference>
<dbReference type="EC" id="5.3.1.27" evidence="4"/>
<dbReference type="Proteomes" id="UP000548304">
    <property type="component" value="Unassembled WGS sequence"/>
</dbReference>
<dbReference type="PROSITE" id="PS51464">
    <property type="entry name" value="SIS"/>
    <property type="match status" value="1"/>
</dbReference>
<feature type="compositionally biased region" description="Low complexity" evidence="2">
    <location>
        <begin position="1"/>
        <end position="13"/>
    </location>
</feature>
<dbReference type="InterPro" id="IPR046348">
    <property type="entry name" value="SIS_dom_sf"/>
</dbReference>